<name>A0A813M3U4_9BILA</name>
<sequence length="505" mass="57537">MLLVQQQPFENLKKVVLIPFLYLTVIIDLQLNVLVNGMTSAEVEMHLETGKKLLAAGQLADALAQYHSAIDGDPNNYMSYYRRGTVYLAMGKFKSALSDLNRVIELKPDFNAARLQRGNIYFKQGDFEYAIGDYQAAIQLEPGNSEAKLKLEKCYSIINDLGLAKHHQNIRDFPAAIDIYTNILESCPWSTEVHQLRSDCYLNIGDVNKAIFDINALAKLIPDNTDAFYRLSELHYSIGEADLALNDVRECLRLDADHKKCSKMYKKLRKLTKSLDKMKKSHDENRFSECLSEADSVISQDPQSHVFRHKAQSFICSCNTKARESKKAIETCSEVLKQSPNDADALYNRAQAYIIEEDLDKALSDCQKAHEQENSQRTSELMDKINKLIKQSKKRDYYKILGVKRSADKNTILKAYRKLAHKWHPDKYDDSQEKEKAQKVFIDIAAAKEVLTDPEKRAKFDNGEDPLDPEDQQHHGHGFNPFQHGFNPFGGGGFGGGHHFKFKFN</sequence>
<dbReference type="InterPro" id="IPR019734">
    <property type="entry name" value="TPR_rpt"/>
</dbReference>
<dbReference type="SMART" id="SM00028">
    <property type="entry name" value="TPR"/>
    <property type="match status" value="7"/>
</dbReference>
<feature type="region of interest" description="Disordered" evidence="7">
    <location>
        <begin position="453"/>
        <end position="483"/>
    </location>
</feature>
<evidence type="ECO:0000256" key="4">
    <source>
        <dbReference type="ARBA" id="ARBA00022803"/>
    </source>
</evidence>
<evidence type="ECO:0000313" key="10">
    <source>
        <dbReference type="Proteomes" id="UP000663879"/>
    </source>
</evidence>
<reference evidence="9" key="1">
    <citation type="submission" date="2021-02" db="EMBL/GenBank/DDBJ databases">
        <authorList>
            <person name="Nowell W R."/>
        </authorList>
    </citation>
    <scope>NUCLEOTIDE SEQUENCE</scope>
    <source>
        <strain evidence="9">Ploen Becks lab</strain>
    </source>
</reference>
<dbReference type="GO" id="GO:0051087">
    <property type="term" value="F:protein-folding chaperone binding"/>
    <property type="evidence" value="ECO:0007669"/>
    <property type="project" value="TreeGrafter"/>
</dbReference>
<evidence type="ECO:0000256" key="3">
    <source>
        <dbReference type="ARBA" id="ARBA00022737"/>
    </source>
</evidence>
<comment type="subcellular location">
    <subcellularLocation>
        <location evidence="1">Endoplasmic reticulum lumen</location>
    </subcellularLocation>
</comment>
<feature type="repeat" description="TPR" evidence="6">
    <location>
        <begin position="43"/>
        <end position="76"/>
    </location>
</feature>
<organism evidence="9 10">
    <name type="scientific">Brachionus calyciflorus</name>
    <dbReference type="NCBI Taxonomy" id="104777"/>
    <lineage>
        <taxon>Eukaryota</taxon>
        <taxon>Metazoa</taxon>
        <taxon>Spiralia</taxon>
        <taxon>Gnathifera</taxon>
        <taxon>Rotifera</taxon>
        <taxon>Eurotatoria</taxon>
        <taxon>Monogononta</taxon>
        <taxon>Pseudotrocha</taxon>
        <taxon>Ploima</taxon>
        <taxon>Brachionidae</taxon>
        <taxon>Brachionus</taxon>
    </lineage>
</organism>
<dbReference type="OrthoDB" id="1726119at2759"/>
<dbReference type="Gene3D" id="1.25.40.10">
    <property type="entry name" value="Tetratricopeptide repeat domain"/>
    <property type="match status" value="1"/>
</dbReference>
<evidence type="ECO:0000256" key="5">
    <source>
        <dbReference type="ARBA" id="ARBA00022824"/>
    </source>
</evidence>
<dbReference type="PROSITE" id="PS50005">
    <property type="entry name" value="TPR"/>
    <property type="match status" value="4"/>
</dbReference>
<dbReference type="PANTHER" id="PTHR44140">
    <property type="entry name" value="LD25575P"/>
    <property type="match status" value="1"/>
</dbReference>
<dbReference type="EMBL" id="CAJNOC010000121">
    <property type="protein sequence ID" value="CAF0716886.1"/>
    <property type="molecule type" value="Genomic_DNA"/>
</dbReference>
<dbReference type="InterPro" id="IPR036869">
    <property type="entry name" value="J_dom_sf"/>
</dbReference>
<dbReference type="Pfam" id="PF13432">
    <property type="entry name" value="TPR_16"/>
    <property type="match status" value="1"/>
</dbReference>
<dbReference type="SUPFAM" id="SSF46565">
    <property type="entry name" value="Chaperone J-domain"/>
    <property type="match status" value="1"/>
</dbReference>
<dbReference type="PANTHER" id="PTHR44140:SF2">
    <property type="entry name" value="LD25575P"/>
    <property type="match status" value="1"/>
</dbReference>
<keyword evidence="4 6" id="KW-0802">TPR repeat</keyword>
<keyword evidence="10" id="KW-1185">Reference proteome</keyword>
<evidence type="ECO:0000256" key="2">
    <source>
        <dbReference type="ARBA" id="ARBA00022729"/>
    </source>
</evidence>
<feature type="repeat" description="TPR" evidence="6">
    <location>
        <begin position="111"/>
        <end position="144"/>
    </location>
</feature>
<keyword evidence="5" id="KW-0256">Endoplasmic reticulum</keyword>
<keyword evidence="3" id="KW-0677">Repeat</keyword>
<dbReference type="InterPro" id="IPR011990">
    <property type="entry name" value="TPR-like_helical_dom_sf"/>
</dbReference>
<dbReference type="GO" id="GO:0034975">
    <property type="term" value="P:protein folding in endoplasmic reticulum"/>
    <property type="evidence" value="ECO:0007669"/>
    <property type="project" value="TreeGrafter"/>
</dbReference>
<evidence type="ECO:0000256" key="7">
    <source>
        <dbReference type="SAM" id="MobiDB-lite"/>
    </source>
</evidence>
<evidence type="ECO:0000256" key="6">
    <source>
        <dbReference type="PROSITE-ProRule" id="PRU00339"/>
    </source>
</evidence>
<dbReference type="SUPFAM" id="SSF48452">
    <property type="entry name" value="TPR-like"/>
    <property type="match status" value="1"/>
</dbReference>
<feature type="domain" description="J" evidence="8">
    <location>
        <begin position="396"/>
        <end position="464"/>
    </location>
</feature>
<dbReference type="Pfam" id="PF13431">
    <property type="entry name" value="TPR_17"/>
    <property type="match status" value="1"/>
</dbReference>
<feature type="compositionally biased region" description="Basic and acidic residues" evidence="7">
    <location>
        <begin position="453"/>
        <end position="462"/>
    </location>
</feature>
<gene>
    <name evidence="9" type="ORF">OXX778_LOCUS1751</name>
</gene>
<dbReference type="AlphaFoldDB" id="A0A813M3U4"/>
<dbReference type="Proteomes" id="UP000663879">
    <property type="component" value="Unassembled WGS sequence"/>
</dbReference>
<dbReference type="GO" id="GO:0005788">
    <property type="term" value="C:endoplasmic reticulum lumen"/>
    <property type="evidence" value="ECO:0007669"/>
    <property type="project" value="UniProtKB-SubCell"/>
</dbReference>
<dbReference type="Pfam" id="PF00226">
    <property type="entry name" value="DnaJ"/>
    <property type="match status" value="1"/>
</dbReference>
<feature type="repeat" description="TPR" evidence="6">
    <location>
        <begin position="77"/>
        <end position="110"/>
    </location>
</feature>
<dbReference type="CDD" id="cd06257">
    <property type="entry name" value="DnaJ"/>
    <property type="match status" value="1"/>
</dbReference>
<accession>A0A813M3U4</accession>
<evidence type="ECO:0000313" key="9">
    <source>
        <dbReference type="EMBL" id="CAF0716886.1"/>
    </source>
</evidence>
<dbReference type="InterPro" id="IPR001623">
    <property type="entry name" value="DnaJ_domain"/>
</dbReference>
<evidence type="ECO:0000259" key="8">
    <source>
        <dbReference type="PROSITE" id="PS50076"/>
    </source>
</evidence>
<feature type="repeat" description="TPR" evidence="6">
    <location>
        <begin position="225"/>
        <end position="258"/>
    </location>
</feature>
<dbReference type="SMART" id="SM00271">
    <property type="entry name" value="DnaJ"/>
    <property type="match status" value="1"/>
</dbReference>
<dbReference type="InterPro" id="IPR051727">
    <property type="entry name" value="DnaJ_C3_Co-chaperones"/>
</dbReference>
<proteinExistence type="predicted"/>
<dbReference type="PROSITE" id="PS50293">
    <property type="entry name" value="TPR_REGION"/>
    <property type="match status" value="2"/>
</dbReference>
<dbReference type="PROSITE" id="PS50076">
    <property type="entry name" value="DNAJ_2"/>
    <property type="match status" value="1"/>
</dbReference>
<dbReference type="Gene3D" id="1.10.287.110">
    <property type="entry name" value="DnaJ domain"/>
    <property type="match status" value="1"/>
</dbReference>
<dbReference type="PRINTS" id="PR00625">
    <property type="entry name" value="JDOMAIN"/>
</dbReference>
<dbReference type="GO" id="GO:0051787">
    <property type="term" value="F:misfolded protein binding"/>
    <property type="evidence" value="ECO:0007669"/>
    <property type="project" value="TreeGrafter"/>
</dbReference>
<protein>
    <recommendedName>
        <fullName evidence="8">J domain-containing protein</fullName>
    </recommendedName>
</protein>
<keyword evidence="2" id="KW-0732">Signal</keyword>
<evidence type="ECO:0000256" key="1">
    <source>
        <dbReference type="ARBA" id="ARBA00004319"/>
    </source>
</evidence>
<dbReference type="FunFam" id="1.25.40.10:FF:000224">
    <property type="entry name" value="DnaJ and TPR domain protein"/>
    <property type="match status" value="1"/>
</dbReference>
<comment type="caution">
    <text evidence="9">The sequence shown here is derived from an EMBL/GenBank/DDBJ whole genome shotgun (WGS) entry which is preliminary data.</text>
</comment>